<comment type="function">
    <text evidence="4">Involved in the restart of stalled replication forks, which reloads the replicative helicase on sites other than the origin of replication; the PriA-PriB pathway is the major replication restart pathway. During primosome assembly it facilitates complex formation between PriA and DnaT on DNA; stabilizes PriA on DNA. Stimulates the DNA unwinding activity of PriA helicase.</text>
</comment>
<evidence type="ECO:0000256" key="3">
    <source>
        <dbReference type="ARBA" id="ARBA00023125"/>
    </source>
</evidence>
<proteinExistence type="inferred from homology"/>
<evidence type="ECO:0000256" key="4">
    <source>
        <dbReference type="HAMAP-Rule" id="MF_00720"/>
    </source>
</evidence>
<reference evidence="5 6" key="1">
    <citation type="submission" date="2018-03" db="EMBL/GenBank/DDBJ databases">
        <title>Genome sequencing of Simplicispira sp.</title>
        <authorList>
            <person name="Kim S.-J."/>
            <person name="Heo J."/>
            <person name="Kwon S.-W."/>
        </authorList>
    </citation>
    <scope>NUCLEOTIDE SEQUENCE [LARGE SCALE GENOMIC DNA]</scope>
    <source>
        <strain evidence="5 6">SC1-8</strain>
    </source>
</reference>
<dbReference type="PROSITE" id="PS50935">
    <property type="entry name" value="SSB"/>
    <property type="match status" value="1"/>
</dbReference>
<dbReference type="GO" id="GO:0003697">
    <property type="term" value="F:single-stranded DNA binding"/>
    <property type="evidence" value="ECO:0007669"/>
    <property type="project" value="UniProtKB-UniRule"/>
</dbReference>
<gene>
    <name evidence="4 5" type="primary">priB</name>
    <name evidence="5" type="ORF">C6571_02795</name>
</gene>
<comment type="similarity">
    <text evidence="4">Belongs to the PriB family.</text>
</comment>
<protein>
    <recommendedName>
        <fullName evidence="4">Replication restart protein PriB</fullName>
    </recommendedName>
</protein>
<dbReference type="Gene3D" id="2.40.50.140">
    <property type="entry name" value="Nucleic acid-binding proteins"/>
    <property type="match status" value="1"/>
</dbReference>
<dbReference type="InterPro" id="IPR012340">
    <property type="entry name" value="NA-bd_OB-fold"/>
</dbReference>
<dbReference type="KEGG" id="simp:C6571_02795"/>
<dbReference type="OrthoDB" id="5296916at2"/>
<dbReference type="Pfam" id="PF22657">
    <property type="entry name" value="SSB_1"/>
    <property type="match status" value="1"/>
</dbReference>
<dbReference type="AlphaFoldDB" id="A0A2S0MX17"/>
<dbReference type="GO" id="GO:0006269">
    <property type="term" value="P:DNA replication, synthesis of primer"/>
    <property type="evidence" value="ECO:0007669"/>
    <property type="project" value="UniProtKB-KW"/>
</dbReference>
<keyword evidence="1 4" id="KW-0639">Primosome</keyword>
<evidence type="ECO:0000313" key="6">
    <source>
        <dbReference type="Proteomes" id="UP000239326"/>
    </source>
</evidence>
<dbReference type="RefSeq" id="WP_106445339.1">
    <property type="nucleotide sequence ID" value="NZ_CP027669.1"/>
</dbReference>
<evidence type="ECO:0000256" key="1">
    <source>
        <dbReference type="ARBA" id="ARBA00022515"/>
    </source>
</evidence>
<dbReference type="PIRSF" id="PIRSF003135">
    <property type="entry name" value="Primosomal_n"/>
    <property type="match status" value="1"/>
</dbReference>
<evidence type="ECO:0000256" key="2">
    <source>
        <dbReference type="ARBA" id="ARBA00022705"/>
    </source>
</evidence>
<sequence>MQNHVVLTACIAEAQPLRFTPAGLPAIELRLEHSSQQQEAGQNRDVKAAMKAVAFGAMAERLAKQSIGSLWRFTGFLATPRNGKHAVLHVQDIQPD</sequence>
<keyword evidence="2 4" id="KW-0235">DNA replication</keyword>
<accession>A0A2S0MX17</accession>
<dbReference type="EMBL" id="CP027669">
    <property type="protein sequence ID" value="AVO40347.1"/>
    <property type="molecule type" value="Genomic_DNA"/>
</dbReference>
<dbReference type="SUPFAM" id="SSF50249">
    <property type="entry name" value="Nucleic acid-binding proteins"/>
    <property type="match status" value="1"/>
</dbReference>
<comment type="subunit">
    <text evidence="4">Homodimer. Interacts with PriA and DnaT. Component of the replication restart primosome. Primosome assembly occurs via a 'hand-off' mechanism. PriA binds to replication forks, subsequently PriB then DnaT bind; DnaT then displaces ssDNA to generate the helicase loading substrate.</text>
</comment>
<name>A0A2S0MX17_9BURK</name>
<dbReference type="InterPro" id="IPR023646">
    <property type="entry name" value="Prisomal_replication_PriB"/>
</dbReference>
<dbReference type="Proteomes" id="UP000239326">
    <property type="component" value="Chromosome"/>
</dbReference>
<dbReference type="NCBIfam" id="TIGR04418">
    <property type="entry name" value="PriB_gamma"/>
    <property type="match status" value="1"/>
</dbReference>
<dbReference type="GO" id="GO:1990077">
    <property type="term" value="C:primosome complex"/>
    <property type="evidence" value="ECO:0007669"/>
    <property type="project" value="UniProtKB-UniRule"/>
</dbReference>
<organism evidence="5 6">
    <name type="scientific">Simplicispira suum</name>
    <dbReference type="NCBI Taxonomy" id="2109915"/>
    <lineage>
        <taxon>Bacteria</taxon>
        <taxon>Pseudomonadati</taxon>
        <taxon>Pseudomonadota</taxon>
        <taxon>Betaproteobacteria</taxon>
        <taxon>Burkholderiales</taxon>
        <taxon>Comamonadaceae</taxon>
        <taxon>Simplicispira</taxon>
    </lineage>
</organism>
<dbReference type="InterPro" id="IPR000424">
    <property type="entry name" value="Primosome_PriB/ssb"/>
</dbReference>
<keyword evidence="3 4" id="KW-0238">DNA-binding</keyword>
<dbReference type="HAMAP" id="MF_00720">
    <property type="entry name" value="PriB"/>
    <property type="match status" value="1"/>
</dbReference>
<keyword evidence="6" id="KW-1185">Reference proteome</keyword>
<evidence type="ECO:0000313" key="5">
    <source>
        <dbReference type="EMBL" id="AVO40347.1"/>
    </source>
</evidence>